<dbReference type="PANTHER" id="PTHR37477:SF1">
    <property type="entry name" value="COBALT-PRECORRIN-5A HYDROLASE"/>
    <property type="match status" value="1"/>
</dbReference>
<evidence type="ECO:0000259" key="1">
    <source>
        <dbReference type="Pfam" id="PF01890"/>
    </source>
</evidence>
<dbReference type="EMBL" id="CP002454">
    <property type="protein sequence ID" value="ADV65870.1"/>
    <property type="molecule type" value="Genomic_DNA"/>
</dbReference>
<gene>
    <name evidence="3" type="ordered locus">Deima_0206</name>
</gene>
<dbReference type="InterPro" id="IPR021744">
    <property type="entry name" value="CbiG_N"/>
</dbReference>
<dbReference type="PANTHER" id="PTHR37477">
    <property type="entry name" value="COBALT-PRECORRIN-5A HYDROLASE"/>
    <property type="match status" value="1"/>
</dbReference>
<feature type="domain" description="CobE/GbiG C-terminal" evidence="1">
    <location>
        <begin position="125"/>
        <end position="241"/>
    </location>
</feature>
<dbReference type="InterPro" id="IPR002750">
    <property type="entry name" value="CobE/GbiG_C"/>
</dbReference>
<evidence type="ECO:0000259" key="2">
    <source>
        <dbReference type="Pfam" id="PF11760"/>
    </source>
</evidence>
<dbReference type="OrthoDB" id="9781023at2"/>
<proteinExistence type="predicted"/>
<dbReference type="KEGG" id="dmr:Deima_0206"/>
<sequence length="248" mass="26398" precursor="true">MTTGVWLVRPEAEALGVHLARALGADVVRPWLTDERPRAQFARAFHERRAWVLVMTTGIATRYLEGLPVDKRTDPAVVVLDEAARYAVSLLSGHEGGANALAYTVANATGATPVITTATEATKPLVLGIGCRKGVPADTIEEAVQLALGARDLREVREVGTIDLKAREPGLLDFCARHALPLRVYRAADLTARPWVTAPSAWVQRTTGAVGVCEPCALLGSPRARLITPKTTLNGVAVAVATDAWEAA</sequence>
<evidence type="ECO:0000313" key="3">
    <source>
        <dbReference type="EMBL" id="ADV65870.1"/>
    </source>
</evidence>
<organism evidence="3 4">
    <name type="scientific">Deinococcus maricopensis (strain DSM 21211 / LMG 22137 / NRRL B-23946 / LB-34)</name>
    <dbReference type="NCBI Taxonomy" id="709986"/>
    <lineage>
        <taxon>Bacteria</taxon>
        <taxon>Thermotogati</taxon>
        <taxon>Deinococcota</taxon>
        <taxon>Deinococci</taxon>
        <taxon>Deinococcales</taxon>
        <taxon>Deinococcaceae</taxon>
        <taxon>Deinococcus</taxon>
    </lineage>
</organism>
<dbReference type="RefSeq" id="WP_013555375.1">
    <property type="nucleotide sequence ID" value="NC_014958.1"/>
</dbReference>
<dbReference type="HOGENOM" id="CLU_028397_0_2_0"/>
<dbReference type="GO" id="GO:0009236">
    <property type="term" value="P:cobalamin biosynthetic process"/>
    <property type="evidence" value="ECO:0007669"/>
    <property type="project" value="InterPro"/>
</dbReference>
<dbReference type="Proteomes" id="UP000008635">
    <property type="component" value="Chromosome"/>
</dbReference>
<dbReference type="InterPro" id="IPR038029">
    <property type="entry name" value="GbiG_N_sf"/>
</dbReference>
<name>E8U433_DEIML</name>
<reference evidence="4" key="2">
    <citation type="submission" date="2011-01" db="EMBL/GenBank/DDBJ databases">
        <title>The complete genome of Deinococcus maricopensis DSM 21211.</title>
        <authorList>
            <consortium name="US DOE Joint Genome Institute (JGI-PGF)"/>
            <person name="Lucas S."/>
            <person name="Copeland A."/>
            <person name="Lapidus A."/>
            <person name="Goodwin L."/>
            <person name="Pitluck S."/>
            <person name="Kyrpides N."/>
            <person name="Mavromatis K."/>
            <person name="Pagani I."/>
            <person name="Ivanova N."/>
            <person name="Ovchinnikova G."/>
            <person name="Zeytun A."/>
            <person name="Detter J.C."/>
            <person name="Han C."/>
            <person name="Land M."/>
            <person name="Hauser L."/>
            <person name="Markowitz V."/>
            <person name="Cheng J.-F."/>
            <person name="Hugenholtz P."/>
            <person name="Woyke T."/>
            <person name="Wu D."/>
            <person name="Pukall R."/>
            <person name="Gehrich-Schroeter G."/>
            <person name="Brambilla E."/>
            <person name="Klenk H.-P."/>
            <person name="Eisen J.A."/>
        </authorList>
    </citation>
    <scope>NUCLEOTIDE SEQUENCE [LARGE SCALE GENOMIC DNA]</scope>
    <source>
        <strain evidence="4">DSM 21211 / LMG 22137 / NRRL B-23946 / LB-34</strain>
    </source>
</reference>
<accession>E8U433</accession>
<dbReference type="Pfam" id="PF11760">
    <property type="entry name" value="CbiG_N"/>
    <property type="match status" value="1"/>
</dbReference>
<dbReference type="eggNOG" id="COG2073">
    <property type="taxonomic scope" value="Bacteria"/>
</dbReference>
<protein>
    <submittedName>
        <fullName evidence="3">Cobalamin (Vitamin B12) biosynthesis CbiG protein</fullName>
    </submittedName>
</protein>
<dbReference type="InterPro" id="IPR036518">
    <property type="entry name" value="CobE/GbiG_C_sf"/>
</dbReference>
<dbReference type="AlphaFoldDB" id="E8U433"/>
<dbReference type="InterPro" id="IPR052553">
    <property type="entry name" value="CbiG_hydrolase"/>
</dbReference>
<dbReference type="STRING" id="709986.Deima_0206"/>
<dbReference type="Pfam" id="PF01890">
    <property type="entry name" value="CbiG_C"/>
    <property type="match status" value="1"/>
</dbReference>
<evidence type="ECO:0000313" key="4">
    <source>
        <dbReference type="Proteomes" id="UP000008635"/>
    </source>
</evidence>
<keyword evidence="4" id="KW-1185">Reference proteome</keyword>
<feature type="domain" description="Cobalamin synthesis G N-terminal" evidence="2">
    <location>
        <begin position="41"/>
        <end position="120"/>
    </location>
</feature>
<dbReference type="SUPFAM" id="SSF159672">
    <property type="entry name" value="CbiG N-terminal domain-like"/>
    <property type="match status" value="1"/>
</dbReference>
<reference evidence="3 4" key="1">
    <citation type="journal article" date="2011" name="Stand. Genomic Sci.">
        <title>Complete genome sequence of Deinococcus maricopensis type strain (LB-34).</title>
        <authorList>
            <person name="Pukall R."/>
            <person name="Zeytun A."/>
            <person name="Lucas S."/>
            <person name="Lapidus A."/>
            <person name="Hammon N."/>
            <person name="Deshpande S."/>
            <person name="Nolan M."/>
            <person name="Cheng J.F."/>
            <person name="Pitluck S."/>
            <person name="Liolios K."/>
            <person name="Pagani I."/>
            <person name="Mikhailova N."/>
            <person name="Ivanova N."/>
            <person name="Mavromatis K."/>
            <person name="Pati A."/>
            <person name="Tapia R."/>
            <person name="Han C."/>
            <person name="Goodwin L."/>
            <person name="Chen A."/>
            <person name="Palaniappan K."/>
            <person name="Land M."/>
            <person name="Hauser L."/>
            <person name="Chang Y.J."/>
            <person name="Jeffries C.D."/>
            <person name="Brambilla E.M."/>
            <person name="Rohde M."/>
            <person name="Goker M."/>
            <person name="Detter J.C."/>
            <person name="Woyke T."/>
            <person name="Bristow J."/>
            <person name="Eisen J.A."/>
            <person name="Markowitz V."/>
            <person name="Hugenholtz P."/>
            <person name="Kyrpides N.C."/>
            <person name="Klenk H.P."/>
        </authorList>
    </citation>
    <scope>NUCLEOTIDE SEQUENCE [LARGE SCALE GENOMIC DNA]</scope>
    <source>
        <strain evidence="4">DSM 21211 / LMG 22137 / NRRL B-23946 / LB-34</strain>
    </source>
</reference>
<dbReference type="Gene3D" id="3.30.420.180">
    <property type="entry name" value="CobE/GbiG C-terminal domain"/>
    <property type="match status" value="1"/>
</dbReference>
<dbReference type="Gene3D" id="3.40.50.11220">
    <property type="match status" value="1"/>
</dbReference>